<dbReference type="GO" id="GO:0003973">
    <property type="term" value="F:(S)-2-hydroxy-acid oxidase activity"/>
    <property type="evidence" value="ECO:0007669"/>
    <property type="project" value="UniProtKB-EC"/>
</dbReference>
<dbReference type="SUPFAM" id="SSF51905">
    <property type="entry name" value="FAD/NAD(P)-binding domain"/>
    <property type="match status" value="1"/>
</dbReference>
<dbReference type="InterPro" id="IPR006076">
    <property type="entry name" value="FAD-dep_OxRdtase"/>
</dbReference>
<dbReference type="PANTHER" id="PTHR43104:SF2">
    <property type="entry name" value="L-2-HYDROXYGLUTARATE DEHYDROGENASE, MITOCHONDRIAL"/>
    <property type="match status" value="1"/>
</dbReference>
<evidence type="ECO:0000256" key="1">
    <source>
        <dbReference type="ARBA" id="ARBA00001974"/>
    </source>
</evidence>
<proteinExistence type="inferred from homology"/>
<dbReference type="Gene3D" id="3.30.9.10">
    <property type="entry name" value="D-Amino Acid Oxidase, subunit A, domain 2"/>
    <property type="match status" value="1"/>
</dbReference>
<dbReference type="EC" id="1.1.3.15" evidence="7"/>
<dbReference type="RefSeq" id="WP_309474238.1">
    <property type="nucleotide sequence ID" value="NZ_UGRU01000001.1"/>
</dbReference>
<comment type="similarity">
    <text evidence="5">Belongs to the L2HGDH family.</text>
</comment>
<dbReference type="AlphaFoldDB" id="A0A378WMB8"/>
<dbReference type="EMBL" id="UGRU01000001">
    <property type="protein sequence ID" value="SUA42450.1"/>
    <property type="molecule type" value="Genomic_DNA"/>
</dbReference>
<dbReference type="Gene3D" id="3.50.50.60">
    <property type="entry name" value="FAD/NAD(P)-binding domain"/>
    <property type="match status" value="1"/>
</dbReference>
<evidence type="ECO:0000256" key="4">
    <source>
        <dbReference type="ARBA" id="ARBA00023002"/>
    </source>
</evidence>
<dbReference type="GO" id="GO:0005737">
    <property type="term" value="C:cytoplasm"/>
    <property type="evidence" value="ECO:0007669"/>
    <property type="project" value="TreeGrafter"/>
</dbReference>
<sequence>MPEQTVGIIGAGIIGLAIGRELVRRRPGIRVVVVDKEDRVAAHQTGHNSGVVHAGIYYEPGSLKATLCARGRQLLRDYCAEKRLPYDEVGKLVVAVTPGDVVRMDALAERAGSNGVPGLRRIDAGEIREIEPHATGLAALHSPHTAITDYPRIAAAFADEITAAGGEIRLSFPVTDVTRAPDGIRVSSDAAAIVVDRLIVCAGLHSDTVAGLAGDVPGPRIVPFRGEYMLVRPEKKELVRGLIYPVPDPRYPFLGVHFTRRVNGEVEVGPNAVLAFAREGYRRSAVSARDLRDLAAWPGSWRMARRHWRTGVREVHGSLSARAYMRAAQRYIPDIGVHDVFRAGSGVRAQAVDAGGDLVDDFRIHRLGPITAVRNAPSPRPPRVWPSPSTCSTCSSTRANTVEPLVFRRVAGCAGRLRFGFGEFPHRA</sequence>
<keyword evidence="4 7" id="KW-0560">Oxidoreductase</keyword>
<name>A0A378WMB8_9NOCA</name>
<gene>
    <name evidence="7" type="primary">lhgO</name>
    <name evidence="7" type="ORF">NCTC13184_01805</name>
</gene>
<evidence type="ECO:0000256" key="3">
    <source>
        <dbReference type="ARBA" id="ARBA00022827"/>
    </source>
</evidence>
<dbReference type="PANTHER" id="PTHR43104">
    <property type="entry name" value="L-2-HYDROXYGLUTARATE DEHYDROGENASE, MITOCHONDRIAL"/>
    <property type="match status" value="1"/>
</dbReference>
<dbReference type="Pfam" id="PF01266">
    <property type="entry name" value="DAO"/>
    <property type="match status" value="1"/>
</dbReference>
<reference evidence="7 8" key="1">
    <citation type="submission" date="2018-06" db="EMBL/GenBank/DDBJ databases">
        <authorList>
            <consortium name="Pathogen Informatics"/>
            <person name="Doyle S."/>
        </authorList>
    </citation>
    <scope>NUCLEOTIDE SEQUENCE [LARGE SCALE GENOMIC DNA]</scope>
    <source>
        <strain evidence="7 8">NCTC13184</strain>
    </source>
</reference>
<keyword evidence="3" id="KW-0274">FAD</keyword>
<evidence type="ECO:0000313" key="7">
    <source>
        <dbReference type="EMBL" id="SUA42450.1"/>
    </source>
</evidence>
<comment type="cofactor">
    <cofactor evidence="1">
        <name>FAD</name>
        <dbReference type="ChEBI" id="CHEBI:57692"/>
    </cofactor>
</comment>
<accession>A0A378WMB8</accession>
<protein>
    <submittedName>
        <fullName evidence="7">L-2-hydroxyglutarate oxidase LhgO</fullName>
        <ecNumber evidence="7">1.1.3.15</ecNumber>
    </submittedName>
</protein>
<dbReference type="GO" id="GO:0047545">
    <property type="term" value="F:(S)-2-hydroxyglutarate dehydrogenase activity"/>
    <property type="evidence" value="ECO:0007669"/>
    <property type="project" value="TreeGrafter"/>
</dbReference>
<dbReference type="Proteomes" id="UP000255082">
    <property type="component" value="Unassembled WGS sequence"/>
</dbReference>
<dbReference type="InterPro" id="IPR036188">
    <property type="entry name" value="FAD/NAD-bd_sf"/>
</dbReference>
<evidence type="ECO:0000259" key="6">
    <source>
        <dbReference type="Pfam" id="PF01266"/>
    </source>
</evidence>
<evidence type="ECO:0000256" key="5">
    <source>
        <dbReference type="ARBA" id="ARBA00037941"/>
    </source>
</evidence>
<organism evidence="7 8">
    <name type="scientific">Nocardia africana</name>
    <dbReference type="NCBI Taxonomy" id="134964"/>
    <lineage>
        <taxon>Bacteria</taxon>
        <taxon>Bacillati</taxon>
        <taxon>Actinomycetota</taxon>
        <taxon>Actinomycetes</taxon>
        <taxon>Mycobacteriales</taxon>
        <taxon>Nocardiaceae</taxon>
        <taxon>Nocardia</taxon>
    </lineage>
</organism>
<evidence type="ECO:0000256" key="2">
    <source>
        <dbReference type="ARBA" id="ARBA00022630"/>
    </source>
</evidence>
<evidence type="ECO:0000313" key="8">
    <source>
        <dbReference type="Proteomes" id="UP000255082"/>
    </source>
</evidence>
<feature type="domain" description="FAD dependent oxidoreductase" evidence="6">
    <location>
        <begin position="6"/>
        <end position="354"/>
    </location>
</feature>
<dbReference type="NCBIfam" id="NF008726">
    <property type="entry name" value="PRK11728.1"/>
    <property type="match status" value="1"/>
</dbReference>
<keyword evidence="2" id="KW-0285">Flavoprotein</keyword>